<proteinExistence type="predicted"/>
<feature type="domain" description="YbaK/aminoacyl-tRNA synthetase-associated" evidence="1">
    <location>
        <begin position="31"/>
        <end position="148"/>
    </location>
</feature>
<dbReference type="Pfam" id="PF04073">
    <property type="entry name" value="tRNA_edit"/>
    <property type="match status" value="1"/>
</dbReference>
<dbReference type="PANTHER" id="PTHR30411:SF1">
    <property type="entry name" value="CYTOPLASMIC PROTEIN"/>
    <property type="match status" value="1"/>
</dbReference>
<evidence type="ECO:0000313" key="3">
    <source>
        <dbReference type="Proteomes" id="UP000045782"/>
    </source>
</evidence>
<dbReference type="SUPFAM" id="SSF55826">
    <property type="entry name" value="YbaK/ProRS associated domain"/>
    <property type="match status" value="1"/>
</dbReference>
<dbReference type="InterPro" id="IPR036754">
    <property type="entry name" value="YbaK/aa-tRNA-synt-asso_dom_sf"/>
</dbReference>
<reference evidence="2 3" key="1">
    <citation type="submission" date="2015-03" db="EMBL/GenBank/DDBJ databases">
        <authorList>
            <person name="Murphy D."/>
        </authorList>
    </citation>
    <scope>NUCLEOTIDE SEQUENCE [LARGE SCALE GENOMIC DNA]</scope>
    <source>
        <strain evidence="2 3">PAP088</strain>
    </source>
</reference>
<gene>
    <name evidence="2" type="primary">ybaK_2</name>
    <name evidence="2" type="ORF">ERS075579_03506</name>
</gene>
<dbReference type="EMBL" id="CSWP01000007">
    <property type="protein sequence ID" value="CPV62853.1"/>
    <property type="molecule type" value="Genomic_DNA"/>
</dbReference>
<dbReference type="AlphaFoldDB" id="A0A0U0ZRG4"/>
<sequence length="158" mass="16478">MTEVLPETSRQLQATLAGLGCRGRIRQLPDSTHSANDAAAAIGCAIDAIASSLLFMADDSPLLVMVSGAHRVDTDRVAQLVGALKVRLAPAKTVAKITGQVVGGVAPVGHPNPIRTLVDSTLEKWDEIWAAGGTPRTVFPLTFAELVRITGGEVCEVA</sequence>
<dbReference type="CDD" id="cd04333">
    <property type="entry name" value="ProX_deacylase"/>
    <property type="match status" value="1"/>
</dbReference>
<dbReference type="PANTHER" id="PTHR30411">
    <property type="entry name" value="CYTOPLASMIC PROTEIN"/>
    <property type="match status" value="1"/>
</dbReference>
<dbReference type="Gene3D" id="3.90.960.10">
    <property type="entry name" value="YbaK/aminoacyl-tRNA synthetase-associated domain"/>
    <property type="match status" value="1"/>
</dbReference>
<evidence type="ECO:0000313" key="2">
    <source>
        <dbReference type="EMBL" id="CPV62853.1"/>
    </source>
</evidence>
<organism evidence="2 3">
    <name type="scientific">Mycobacteroides abscessus</name>
    <dbReference type="NCBI Taxonomy" id="36809"/>
    <lineage>
        <taxon>Bacteria</taxon>
        <taxon>Bacillati</taxon>
        <taxon>Actinomycetota</taxon>
        <taxon>Actinomycetes</taxon>
        <taxon>Mycobacteriales</taxon>
        <taxon>Mycobacteriaceae</taxon>
        <taxon>Mycobacteroides</taxon>
    </lineage>
</organism>
<evidence type="ECO:0000259" key="1">
    <source>
        <dbReference type="Pfam" id="PF04073"/>
    </source>
</evidence>
<dbReference type="InterPro" id="IPR007214">
    <property type="entry name" value="YbaK/aa-tRNA-synth-assoc-dom"/>
</dbReference>
<dbReference type="GO" id="GO:0002161">
    <property type="term" value="F:aminoacyl-tRNA deacylase activity"/>
    <property type="evidence" value="ECO:0007669"/>
    <property type="project" value="InterPro"/>
</dbReference>
<protein>
    <recommendedName>
        <fullName evidence="1">YbaK/aminoacyl-tRNA synthetase-associated domain-containing protein</fullName>
    </recommendedName>
</protein>
<name>A0A0U0ZRG4_9MYCO</name>
<dbReference type="RefSeq" id="WP_016893332.1">
    <property type="nucleotide sequence ID" value="NZ_CSWP01000007.1"/>
</dbReference>
<accession>A0A0U0ZRG4</accession>
<dbReference type="Proteomes" id="UP000045782">
    <property type="component" value="Unassembled WGS sequence"/>
</dbReference>